<organism evidence="1 2">
    <name type="scientific">Catenulispora pinistramenti</name>
    <dbReference type="NCBI Taxonomy" id="2705254"/>
    <lineage>
        <taxon>Bacteria</taxon>
        <taxon>Bacillati</taxon>
        <taxon>Actinomycetota</taxon>
        <taxon>Actinomycetes</taxon>
        <taxon>Catenulisporales</taxon>
        <taxon>Catenulisporaceae</taxon>
        <taxon>Catenulispora</taxon>
    </lineage>
</organism>
<evidence type="ECO:0000313" key="1">
    <source>
        <dbReference type="EMBL" id="MBS2551207.1"/>
    </source>
</evidence>
<evidence type="ECO:0000313" key="2">
    <source>
        <dbReference type="Proteomes" id="UP000730482"/>
    </source>
</evidence>
<gene>
    <name evidence="1" type="ORF">KGQ19_30495</name>
</gene>
<proteinExistence type="predicted"/>
<comment type="caution">
    <text evidence="1">The sequence shown here is derived from an EMBL/GenBank/DDBJ whole genome shotgun (WGS) entry which is preliminary data.</text>
</comment>
<protein>
    <recommendedName>
        <fullName evidence="3">Secreted protein</fullName>
    </recommendedName>
</protein>
<dbReference type="Proteomes" id="UP000730482">
    <property type="component" value="Unassembled WGS sequence"/>
</dbReference>
<keyword evidence="2" id="KW-1185">Reference proteome</keyword>
<accession>A0ABS5KYZ6</accession>
<evidence type="ECO:0008006" key="3">
    <source>
        <dbReference type="Google" id="ProtNLM"/>
    </source>
</evidence>
<reference evidence="1 2" key="1">
    <citation type="submission" date="2020-02" db="EMBL/GenBank/DDBJ databases">
        <title>Acidophilic actinobacteria isolated from forest soil.</title>
        <authorList>
            <person name="Golinska P."/>
        </authorList>
    </citation>
    <scope>NUCLEOTIDE SEQUENCE [LARGE SCALE GENOMIC DNA]</scope>
    <source>
        <strain evidence="1 2">NL8</strain>
    </source>
</reference>
<dbReference type="RefSeq" id="WP_212015401.1">
    <property type="nucleotide sequence ID" value="NZ_JAAFYZ010000130.1"/>
</dbReference>
<name>A0ABS5KYZ6_9ACTN</name>
<dbReference type="EMBL" id="JAAFYZ010000130">
    <property type="protein sequence ID" value="MBS2551207.1"/>
    <property type="molecule type" value="Genomic_DNA"/>
</dbReference>
<sequence length="223" mass="24012">MKRRTGLLFSSAVVLGLAGGAVGGFLIQRSRPATPLPPIQRTPAVAAVPGLADPHDPKTDDSAKLDGDLRSLLLATPAGAKDTTDFMARDWFTIESLAEYYAQPQNALVKLNSYTFRRAARTAWTLTDGTEVEVDLVQFRSTEGASSYFTMTRFPEDATAPNVPGTATGYVGQYYAPDGSGRYTAYGLVRHGDVVAQVFMSRAKIAPSEDQVMQVTKSEADLL</sequence>